<keyword evidence="5" id="KW-1133">Transmembrane helix</keyword>
<evidence type="ECO:0000313" key="6">
    <source>
        <dbReference type="EMBL" id="KOX79917.1"/>
    </source>
</evidence>
<keyword evidence="2" id="KW-0489">Methyltransferase</keyword>
<dbReference type="OrthoDB" id="66144at2759"/>
<evidence type="ECO:0000256" key="1">
    <source>
        <dbReference type="ARBA" id="ARBA00010633"/>
    </source>
</evidence>
<accession>A0A0M9A9E7</accession>
<comment type="similarity">
    <text evidence="1">Belongs to the ANT/ATPSC lysine N-methyltransferase family.</text>
</comment>
<dbReference type="InterPro" id="IPR029063">
    <property type="entry name" value="SAM-dependent_MTases_sf"/>
</dbReference>
<dbReference type="Gene3D" id="3.40.50.150">
    <property type="entry name" value="Vaccinia Virus protein VP39"/>
    <property type="match status" value="1"/>
</dbReference>
<dbReference type="GO" id="GO:0016279">
    <property type="term" value="F:protein-lysine N-methyltransferase activity"/>
    <property type="evidence" value="ECO:0007669"/>
    <property type="project" value="InterPro"/>
</dbReference>
<evidence type="ECO:0008006" key="8">
    <source>
        <dbReference type="Google" id="ProtNLM"/>
    </source>
</evidence>
<sequence>MSAEVNGLNEIICNINPSQRISQKTSKLGLYLIGITGGIATAISVICIPFVSPAFRKVCLPYVPATSQQVKNVLQALEGRTGSLIDLGSGDGRIVFATARAGFKAHGIELNPWLVWYSRLKALIIKSSSQTKFIKQNLWKYNLEKYNNIVVFGVDQMMNDIEAKFIKELQEDSVIIACRFPLPTISEIKTIGEGVDTVWKVGLLKFKNGNINKPRKIGTVLYKSQNGPKVLYV</sequence>
<feature type="transmembrane region" description="Helical" evidence="5">
    <location>
        <begin position="28"/>
        <end position="51"/>
    </location>
</feature>
<dbReference type="PANTHER" id="PTHR13610">
    <property type="entry name" value="METHYLTRANSFERASE DOMAIN-CONTAINING PROTEIN"/>
    <property type="match status" value="1"/>
</dbReference>
<evidence type="ECO:0000256" key="4">
    <source>
        <dbReference type="ARBA" id="ARBA00022691"/>
    </source>
</evidence>
<evidence type="ECO:0000256" key="5">
    <source>
        <dbReference type="SAM" id="Phobius"/>
    </source>
</evidence>
<dbReference type="GO" id="GO:0032259">
    <property type="term" value="P:methylation"/>
    <property type="evidence" value="ECO:0007669"/>
    <property type="project" value="UniProtKB-KW"/>
</dbReference>
<proteinExistence type="inferred from homology"/>
<name>A0A0M9A9E7_9HYME</name>
<protein>
    <recommendedName>
        <fullName evidence="8">Protein FAM173B</fullName>
    </recommendedName>
</protein>
<dbReference type="EMBL" id="KQ435710">
    <property type="protein sequence ID" value="KOX79917.1"/>
    <property type="molecule type" value="Genomic_DNA"/>
</dbReference>
<reference evidence="6 7" key="1">
    <citation type="submission" date="2015-07" db="EMBL/GenBank/DDBJ databases">
        <title>The genome of Melipona quadrifasciata.</title>
        <authorList>
            <person name="Pan H."/>
            <person name="Kapheim K."/>
        </authorList>
    </citation>
    <scope>NUCLEOTIDE SEQUENCE [LARGE SCALE GENOMIC DNA]</scope>
    <source>
        <strain evidence="6">0111107301</strain>
        <tissue evidence="6">Whole body</tissue>
    </source>
</reference>
<dbReference type="SUPFAM" id="SSF53335">
    <property type="entry name" value="S-adenosyl-L-methionine-dependent methyltransferases"/>
    <property type="match status" value="1"/>
</dbReference>
<evidence type="ECO:0000313" key="7">
    <source>
        <dbReference type="Proteomes" id="UP000053105"/>
    </source>
</evidence>
<dbReference type="Proteomes" id="UP000053105">
    <property type="component" value="Unassembled WGS sequence"/>
</dbReference>
<gene>
    <name evidence="6" type="ORF">WN51_11528</name>
</gene>
<dbReference type="GO" id="GO:1905706">
    <property type="term" value="P:regulation of mitochondrial ATP synthesis coupled proton transport"/>
    <property type="evidence" value="ECO:0007669"/>
    <property type="project" value="TreeGrafter"/>
</dbReference>
<keyword evidence="3" id="KW-0808">Transferase</keyword>
<dbReference type="InterPro" id="IPR026170">
    <property type="entry name" value="FAM173A/B"/>
</dbReference>
<dbReference type="STRING" id="166423.A0A0M9A9E7"/>
<dbReference type="AlphaFoldDB" id="A0A0M9A9E7"/>
<keyword evidence="5" id="KW-0472">Membrane</keyword>
<dbReference type="GO" id="GO:0005739">
    <property type="term" value="C:mitochondrion"/>
    <property type="evidence" value="ECO:0007669"/>
    <property type="project" value="TreeGrafter"/>
</dbReference>
<evidence type="ECO:0000256" key="3">
    <source>
        <dbReference type="ARBA" id="ARBA00022679"/>
    </source>
</evidence>
<evidence type="ECO:0000256" key="2">
    <source>
        <dbReference type="ARBA" id="ARBA00022603"/>
    </source>
</evidence>
<keyword evidence="7" id="KW-1185">Reference proteome</keyword>
<keyword evidence="5" id="KW-0812">Transmembrane</keyword>
<organism evidence="6 7">
    <name type="scientific">Melipona quadrifasciata</name>
    <dbReference type="NCBI Taxonomy" id="166423"/>
    <lineage>
        <taxon>Eukaryota</taxon>
        <taxon>Metazoa</taxon>
        <taxon>Ecdysozoa</taxon>
        <taxon>Arthropoda</taxon>
        <taxon>Hexapoda</taxon>
        <taxon>Insecta</taxon>
        <taxon>Pterygota</taxon>
        <taxon>Neoptera</taxon>
        <taxon>Endopterygota</taxon>
        <taxon>Hymenoptera</taxon>
        <taxon>Apocrita</taxon>
        <taxon>Aculeata</taxon>
        <taxon>Apoidea</taxon>
        <taxon>Anthophila</taxon>
        <taxon>Apidae</taxon>
        <taxon>Melipona</taxon>
    </lineage>
</organism>
<dbReference type="PANTHER" id="PTHR13610:SF9">
    <property type="entry name" value="FI06469P"/>
    <property type="match status" value="1"/>
</dbReference>
<keyword evidence="4" id="KW-0949">S-adenosyl-L-methionine</keyword>